<evidence type="ECO:0008006" key="4">
    <source>
        <dbReference type="Google" id="ProtNLM"/>
    </source>
</evidence>
<evidence type="ECO:0000313" key="3">
    <source>
        <dbReference type="Proteomes" id="UP000215335"/>
    </source>
</evidence>
<dbReference type="AlphaFoldDB" id="A0A232FDR4"/>
<evidence type="ECO:0000313" key="2">
    <source>
        <dbReference type="EMBL" id="OXU28934.1"/>
    </source>
</evidence>
<dbReference type="EMBL" id="NNAY01000357">
    <property type="protein sequence ID" value="OXU28934.1"/>
    <property type="molecule type" value="Genomic_DNA"/>
</dbReference>
<proteinExistence type="predicted"/>
<comment type="caution">
    <text evidence="2">The sequence shown here is derived from an EMBL/GenBank/DDBJ whole genome shotgun (WGS) entry which is preliminary data.</text>
</comment>
<accession>A0A232FDR4</accession>
<feature type="signal peptide" evidence="1">
    <location>
        <begin position="1"/>
        <end position="19"/>
    </location>
</feature>
<dbReference type="Proteomes" id="UP000215335">
    <property type="component" value="Unassembled WGS sequence"/>
</dbReference>
<name>A0A232FDR4_9HYME</name>
<gene>
    <name evidence="2" type="ORF">TSAR_007439</name>
</gene>
<keyword evidence="3" id="KW-1185">Reference proteome</keyword>
<evidence type="ECO:0000256" key="1">
    <source>
        <dbReference type="SAM" id="SignalP"/>
    </source>
</evidence>
<feature type="chain" id="PRO_5013212040" description="Invertebrate defensins family profile domain-containing protein" evidence="1">
    <location>
        <begin position="20"/>
        <end position="64"/>
    </location>
</feature>
<protein>
    <recommendedName>
        <fullName evidence="4">Invertebrate defensins family profile domain-containing protein</fullName>
    </recommendedName>
</protein>
<organism evidence="2 3">
    <name type="scientific">Trichomalopsis sarcophagae</name>
    <dbReference type="NCBI Taxonomy" id="543379"/>
    <lineage>
        <taxon>Eukaryota</taxon>
        <taxon>Metazoa</taxon>
        <taxon>Ecdysozoa</taxon>
        <taxon>Arthropoda</taxon>
        <taxon>Hexapoda</taxon>
        <taxon>Insecta</taxon>
        <taxon>Pterygota</taxon>
        <taxon>Neoptera</taxon>
        <taxon>Endopterygota</taxon>
        <taxon>Hymenoptera</taxon>
        <taxon>Apocrita</taxon>
        <taxon>Proctotrupomorpha</taxon>
        <taxon>Chalcidoidea</taxon>
        <taxon>Pteromalidae</taxon>
        <taxon>Pteromalinae</taxon>
        <taxon>Trichomalopsis</taxon>
    </lineage>
</organism>
<sequence>MKTLAFLLLLMLLAHVASSESAYCRRLDCWHDCILKFYRYGVCVGSECQCAKRRIKHKNRASYI</sequence>
<reference evidence="2 3" key="1">
    <citation type="journal article" date="2017" name="Curr. Biol.">
        <title>The Evolution of Venom by Co-option of Single-Copy Genes.</title>
        <authorList>
            <person name="Martinson E.O."/>
            <person name="Mrinalini"/>
            <person name="Kelkar Y.D."/>
            <person name="Chang C.H."/>
            <person name="Werren J.H."/>
        </authorList>
    </citation>
    <scope>NUCLEOTIDE SEQUENCE [LARGE SCALE GENOMIC DNA]</scope>
    <source>
        <strain evidence="2 3">Alberta</strain>
        <tissue evidence="2">Whole body</tissue>
    </source>
</reference>
<keyword evidence="1" id="KW-0732">Signal</keyword>